<sequence>MSTVTRPAGDDAAPAGRGAGRYLLEVVSELERRNLLVDGAILHGEEGAVVLFDSPALPTLSPAAGPSRILVSASWNARLGWSVCTACVGGPALARRTSLAAGPTPPAGEVADFVVRAADDGVV</sequence>
<protein>
    <submittedName>
        <fullName evidence="1">Uncharacterized protein</fullName>
    </submittedName>
</protein>
<gene>
    <name evidence="1" type="ORF">HF519_21265</name>
</gene>
<dbReference type="Proteomes" id="UP000586918">
    <property type="component" value="Unassembled WGS sequence"/>
</dbReference>
<comment type="caution">
    <text evidence="1">The sequence shown here is derived from an EMBL/GenBank/DDBJ whole genome shotgun (WGS) entry which is preliminary data.</text>
</comment>
<dbReference type="EMBL" id="JAAXKZ010000093">
    <property type="protein sequence ID" value="NMH94059.1"/>
    <property type="molecule type" value="Genomic_DNA"/>
</dbReference>
<reference evidence="1 2" key="1">
    <citation type="submission" date="2020-04" db="EMBL/GenBank/DDBJ databases">
        <authorList>
            <person name="Klaysubun C."/>
            <person name="Duangmal K."/>
            <person name="Lipun K."/>
        </authorList>
    </citation>
    <scope>NUCLEOTIDE SEQUENCE [LARGE SCALE GENOMIC DNA]</scope>
    <source>
        <strain evidence="1 2">DSM 45300</strain>
    </source>
</reference>
<name>A0A848DNF8_9PSEU</name>
<proteinExistence type="predicted"/>
<accession>A0A848DNF8</accession>
<evidence type="ECO:0000313" key="1">
    <source>
        <dbReference type="EMBL" id="NMH94059.1"/>
    </source>
</evidence>
<dbReference type="AlphaFoldDB" id="A0A848DNF8"/>
<keyword evidence="2" id="KW-1185">Reference proteome</keyword>
<evidence type="ECO:0000313" key="2">
    <source>
        <dbReference type="Proteomes" id="UP000586918"/>
    </source>
</evidence>
<dbReference type="RefSeq" id="WP_169414753.1">
    <property type="nucleotide sequence ID" value="NZ_JAAXKZ010000093.1"/>
</dbReference>
<organism evidence="1 2">
    <name type="scientific">Pseudonocardia bannensis</name>
    <dbReference type="NCBI Taxonomy" id="630973"/>
    <lineage>
        <taxon>Bacteria</taxon>
        <taxon>Bacillati</taxon>
        <taxon>Actinomycetota</taxon>
        <taxon>Actinomycetes</taxon>
        <taxon>Pseudonocardiales</taxon>
        <taxon>Pseudonocardiaceae</taxon>
        <taxon>Pseudonocardia</taxon>
    </lineage>
</organism>